<evidence type="ECO:0000313" key="2">
    <source>
        <dbReference type="Proteomes" id="UP000198718"/>
    </source>
</evidence>
<accession>A0A1G9IDT2</accession>
<keyword evidence="2" id="KW-1185">Reference proteome</keyword>
<dbReference type="RefSeq" id="WP_090554788.1">
    <property type="nucleotide sequence ID" value="NZ_FNFP01000011.1"/>
</dbReference>
<dbReference type="OrthoDB" id="1957555at2"/>
<protein>
    <submittedName>
        <fullName evidence="1">Uncharacterized protein</fullName>
    </submittedName>
</protein>
<dbReference type="Proteomes" id="UP000198718">
    <property type="component" value="Unassembled WGS sequence"/>
</dbReference>
<evidence type="ECO:0000313" key="1">
    <source>
        <dbReference type="EMBL" id="SDL23266.1"/>
    </source>
</evidence>
<dbReference type="EMBL" id="FNFP01000011">
    <property type="protein sequence ID" value="SDL23266.1"/>
    <property type="molecule type" value="Genomic_DNA"/>
</dbReference>
<dbReference type="STRING" id="393762.SAMN05660472_02838"/>
<organism evidence="1 2">
    <name type="scientific">Natronincola ferrireducens</name>
    <dbReference type="NCBI Taxonomy" id="393762"/>
    <lineage>
        <taxon>Bacteria</taxon>
        <taxon>Bacillati</taxon>
        <taxon>Bacillota</taxon>
        <taxon>Clostridia</taxon>
        <taxon>Peptostreptococcales</taxon>
        <taxon>Natronincolaceae</taxon>
        <taxon>Natronincola</taxon>
    </lineage>
</organism>
<dbReference type="AlphaFoldDB" id="A0A1G9IDT2"/>
<proteinExistence type="predicted"/>
<gene>
    <name evidence="1" type="ORF">SAMN05660472_02838</name>
</gene>
<name>A0A1G9IDT2_9FIRM</name>
<sequence>MPNTKLVAKIKKIDISNKVTAENWSQSITILLSDIELNDENLVAIRKFKPNEEISVSFETLQLSMLDDRPYHNEIIEVEEDFEEPEELFIIDYEEELPETDKVVKTFEL</sequence>
<reference evidence="1 2" key="1">
    <citation type="submission" date="2016-10" db="EMBL/GenBank/DDBJ databases">
        <authorList>
            <person name="de Groot N.N."/>
        </authorList>
    </citation>
    <scope>NUCLEOTIDE SEQUENCE [LARGE SCALE GENOMIC DNA]</scope>
    <source>
        <strain evidence="1 2">DSM 18346</strain>
    </source>
</reference>